<evidence type="ECO:0000313" key="2">
    <source>
        <dbReference type="Proteomes" id="UP001365542"/>
    </source>
</evidence>
<comment type="caution">
    <text evidence="1">The sequence shown here is derived from an EMBL/GenBank/DDBJ whole genome shotgun (WGS) entry which is preliminary data.</text>
</comment>
<proteinExistence type="predicted"/>
<dbReference type="AlphaFoldDB" id="A0AAV9XGZ8"/>
<organism evidence="1 2">
    <name type="scientific">Orbilia ellipsospora</name>
    <dbReference type="NCBI Taxonomy" id="2528407"/>
    <lineage>
        <taxon>Eukaryota</taxon>
        <taxon>Fungi</taxon>
        <taxon>Dikarya</taxon>
        <taxon>Ascomycota</taxon>
        <taxon>Pezizomycotina</taxon>
        <taxon>Orbiliomycetes</taxon>
        <taxon>Orbiliales</taxon>
        <taxon>Orbiliaceae</taxon>
        <taxon>Orbilia</taxon>
    </lineage>
</organism>
<reference evidence="1 2" key="1">
    <citation type="submission" date="2019-10" db="EMBL/GenBank/DDBJ databases">
        <authorList>
            <person name="Palmer J.M."/>
        </authorList>
    </citation>
    <scope>NUCLEOTIDE SEQUENCE [LARGE SCALE GENOMIC DNA]</scope>
    <source>
        <strain evidence="1 2">TWF694</strain>
    </source>
</reference>
<evidence type="ECO:0000313" key="1">
    <source>
        <dbReference type="EMBL" id="KAK6541374.1"/>
    </source>
</evidence>
<sequence>MSPYIFDENLRDHEASRKVIILRRNYPKLDDTIYRTSWLEQGIKKGGNRPPVICDSASYNLRRENEHIPENASPSSYQFQYPRYIGRLAQERFHEEGIFKQTRPQRLHLIHAKDTKPFPVTKFPESMICCKSSDCLHKQSNFETGVDGLYWLHPLSVAHLHYTLYYDHFMRFLEDCGVWVVGIFLISPLKELESEDQQGLAVDNERRPRIVVMCPWPEDWYLKVMLEAKRIYFPEQLFGVLVVVKGWLKDFRPADAMAGV</sequence>
<name>A0AAV9XGZ8_9PEZI</name>
<accession>A0AAV9XGZ8</accession>
<dbReference type="Proteomes" id="UP001365542">
    <property type="component" value="Unassembled WGS sequence"/>
</dbReference>
<dbReference type="EMBL" id="JAVHJO010000003">
    <property type="protein sequence ID" value="KAK6541374.1"/>
    <property type="molecule type" value="Genomic_DNA"/>
</dbReference>
<protein>
    <submittedName>
        <fullName evidence="1">Uncharacterized protein</fullName>
    </submittedName>
</protein>
<keyword evidence="2" id="KW-1185">Reference proteome</keyword>
<gene>
    <name evidence="1" type="ORF">TWF694_007187</name>
</gene>